<gene>
    <name evidence="2" type="ORF">ILUMI_27492</name>
</gene>
<organism evidence="2 3">
    <name type="scientific">Ignelater luminosus</name>
    <name type="common">Cucubano</name>
    <name type="synonym">Pyrophorus luminosus</name>
    <dbReference type="NCBI Taxonomy" id="2038154"/>
    <lineage>
        <taxon>Eukaryota</taxon>
        <taxon>Metazoa</taxon>
        <taxon>Ecdysozoa</taxon>
        <taxon>Arthropoda</taxon>
        <taxon>Hexapoda</taxon>
        <taxon>Insecta</taxon>
        <taxon>Pterygota</taxon>
        <taxon>Neoptera</taxon>
        <taxon>Endopterygota</taxon>
        <taxon>Coleoptera</taxon>
        <taxon>Polyphaga</taxon>
        <taxon>Elateriformia</taxon>
        <taxon>Elateroidea</taxon>
        <taxon>Elateridae</taxon>
        <taxon>Agrypninae</taxon>
        <taxon>Pyrophorini</taxon>
        <taxon>Ignelater</taxon>
    </lineage>
</organism>
<proteinExistence type="predicted"/>
<protein>
    <recommendedName>
        <fullName evidence="1">Retrovirus-related Pol polyprotein from transposon TNT 1-94-like beta-barrel domain-containing protein</fullName>
    </recommendedName>
</protein>
<evidence type="ECO:0000259" key="1">
    <source>
        <dbReference type="Pfam" id="PF22936"/>
    </source>
</evidence>
<dbReference type="InterPro" id="IPR054722">
    <property type="entry name" value="PolX-like_BBD"/>
</dbReference>
<sequence>MNENGNMEDHIAELINLSEKWTVVLSSLPRCYDTKRASSSSEFLFMVSPKGFDSCIIDSGATCHIASNKRYFTSFEYADSSINVANGEQASGKGNCKDEFINEHGDISSATVTDVLYVPQIEGNILSVQKLIEKGFEVNFSKSICEVKCGDKQIAVAV</sequence>
<name>A0A8K0FY47_IGNLU</name>
<feature type="domain" description="Retrovirus-related Pol polyprotein from transposon TNT 1-94-like beta-barrel" evidence="1">
    <location>
        <begin position="56"/>
        <end position="136"/>
    </location>
</feature>
<dbReference type="Proteomes" id="UP000801492">
    <property type="component" value="Unassembled WGS sequence"/>
</dbReference>
<accession>A0A8K0FY47</accession>
<dbReference type="Pfam" id="PF22936">
    <property type="entry name" value="Pol_BBD"/>
    <property type="match status" value="1"/>
</dbReference>
<reference evidence="2" key="1">
    <citation type="submission" date="2019-08" db="EMBL/GenBank/DDBJ databases">
        <title>The genome of the North American firefly Photinus pyralis.</title>
        <authorList>
            <consortium name="Photinus pyralis genome working group"/>
            <person name="Fallon T.R."/>
            <person name="Sander Lower S.E."/>
            <person name="Weng J.-K."/>
        </authorList>
    </citation>
    <scope>NUCLEOTIDE SEQUENCE</scope>
    <source>
        <strain evidence="2">TRF0915ILg1</strain>
        <tissue evidence="2">Whole body</tissue>
    </source>
</reference>
<dbReference type="AlphaFoldDB" id="A0A8K0FY47"/>
<dbReference type="EMBL" id="VTPC01091307">
    <property type="protein sequence ID" value="KAF2878684.1"/>
    <property type="molecule type" value="Genomic_DNA"/>
</dbReference>
<evidence type="ECO:0000313" key="2">
    <source>
        <dbReference type="EMBL" id="KAF2878684.1"/>
    </source>
</evidence>
<keyword evidence="3" id="KW-1185">Reference proteome</keyword>
<comment type="caution">
    <text evidence="2">The sequence shown here is derived from an EMBL/GenBank/DDBJ whole genome shotgun (WGS) entry which is preliminary data.</text>
</comment>
<evidence type="ECO:0000313" key="3">
    <source>
        <dbReference type="Proteomes" id="UP000801492"/>
    </source>
</evidence>
<dbReference type="OrthoDB" id="6761949at2759"/>